<protein>
    <submittedName>
        <fullName evidence="2">Type II toxin-antitoxin system death-on-curing family toxin</fullName>
    </submittedName>
</protein>
<dbReference type="InterPro" id="IPR006440">
    <property type="entry name" value="Doc"/>
</dbReference>
<dbReference type="RefSeq" id="WP_153280318.1">
    <property type="nucleotide sequence ID" value="NZ_CP045644.1"/>
</dbReference>
<accession>A0A5Q0LVU2</accession>
<dbReference type="NCBIfam" id="TIGR01550">
    <property type="entry name" value="DOC_P1"/>
    <property type="match status" value="1"/>
</dbReference>
<dbReference type="PANTHER" id="PTHR39426:SF1">
    <property type="entry name" value="HOMOLOGY TO DEATH-ON-CURING PROTEIN OF PHAGE P1"/>
    <property type="match status" value="1"/>
</dbReference>
<dbReference type="GO" id="GO:0016301">
    <property type="term" value="F:kinase activity"/>
    <property type="evidence" value="ECO:0007669"/>
    <property type="project" value="InterPro"/>
</dbReference>
<dbReference type="PANTHER" id="PTHR39426">
    <property type="entry name" value="HOMOLOGY TO DEATH-ON-CURING PROTEIN OF PHAGE P1"/>
    <property type="match status" value="1"/>
</dbReference>
<evidence type="ECO:0000259" key="1">
    <source>
        <dbReference type="PROSITE" id="PS51459"/>
    </source>
</evidence>
<feature type="domain" description="Fido" evidence="1">
    <location>
        <begin position="11"/>
        <end position="127"/>
    </location>
</feature>
<name>A0A5Q0LVU2_VARPD</name>
<dbReference type="EMBL" id="CP045644">
    <property type="protein sequence ID" value="QFZ81296.1"/>
    <property type="molecule type" value="Genomic_DNA"/>
</dbReference>
<dbReference type="Pfam" id="PF02661">
    <property type="entry name" value="Fic"/>
    <property type="match status" value="1"/>
</dbReference>
<gene>
    <name evidence="2" type="ORF">GFK26_00150</name>
    <name evidence="3" type="ORF">GFK26_33875</name>
</gene>
<organism evidence="2 4">
    <name type="scientific">Variovorax paradoxus</name>
    <dbReference type="NCBI Taxonomy" id="34073"/>
    <lineage>
        <taxon>Bacteria</taxon>
        <taxon>Pseudomonadati</taxon>
        <taxon>Pseudomonadota</taxon>
        <taxon>Betaproteobacteria</taxon>
        <taxon>Burkholderiales</taxon>
        <taxon>Comamonadaceae</taxon>
        <taxon>Variovorax</taxon>
    </lineage>
</organism>
<dbReference type="InterPro" id="IPR036597">
    <property type="entry name" value="Fido-like_dom_sf"/>
</dbReference>
<dbReference type="InterPro" id="IPR053737">
    <property type="entry name" value="Type_II_TA_Toxin"/>
</dbReference>
<dbReference type="PROSITE" id="PS51459">
    <property type="entry name" value="FIDO"/>
    <property type="match status" value="1"/>
</dbReference>
<evidence type="ECO:0000313" key="3">
    <source>
        <dbReference type="EMBL" id="QFZ87407.1"/>
    </source>
</evidence>
<dbReference type="Proteomes" id="UP000326780">
    <property type="component" value="Chromosome"/>
</dbReference>
<dbReference type="EMBL" id="CP045644">
    <property type="protein sequence ID" value="QFZ87407.1"/>
    <property type="molecule type" value="Genomic_DNA"/>
</dbReference>
<evidence type="ECO:0000313" key="4">
    <source>
        <dbReference type="Proteomes" id="UP000326780"/>
    </source>
</evidence>
<evidence type="ECO:0000313" key="2">
    <source>
        <dbReference type="EMBL" id="QFZ81296.1"/>
    </source>
</evidence>
<dbReference type="AlphaFoldDB" id="A0A5Q0LVU2"/>
<dbReference type="PIRSF" id="PIRSF018297">
    <property type="entry name" value="Doc"/>
    <property type="match status" value="1"/>
</dbReference>
<dbReference type="InterPro" id="IPR003812">
    <property type="entry name" value="Fido"/>
</dbReference>
<dbReference type="SUPFAM" id="SSF140931">
    <property type="entry name" value="Fic-like"/>
    <property type="match status" value="1"/>
</dbReference>
<proteinExistence type="predicted"/>
<dbReference type="Gene3D" id="1.20.120.1870">
    <property type="entry name" value="Fic/DOC protein, Fido domain"/>
    <property type="match status" value="1"/>
</dbReference>
<sequence>MTAANQPWMWLSAKLMALVHEEQLAEHGGPAGIRDEGMLASAMGRPQHRALYESPDAAALAACYAFGIARNHPFVDGNKRTAFVAMEVFLDLNGFEFTASDEECVLQVLALAAGEVEEETFAQWIRDRVVSQHA</sequence>
<reference evidence="2 4" key="1">
    <citation type="submission" date="2019-10" db="EMBL/GenBank/DDBJ databases">
        <title>Complete genome sequence of Variovorax paradoxus 5C-2.</title>
        <authorList>
            <person name="Gogoleva N.E."/>
            <person name="Balkin A.S."/>
        </authorList>
    </citation>
    <scope>NUCLEOTIDE SEQUENCE [LARGE SCALE GENOMIC DNA]</scope>
    <source>
        <strain evidence="2 4">5C-2</strain>
    </source>
</reference>